<reference evidence="2 3" key="1">
    <citation type="journal article" date="2014" name="Genome Announc.">
        <title>Draft Genome Sequence of Lysobacter capsici AZ78, a Bacterium Antagonistic to Plant-Pathogenic Oomycetes.</title>
        <authorList>
            <person name="Puopolo G."/>
            <person name="Sonego P."/>
            <person name="Engelen K."/>
            <person name="Pertot I."/>
        </authorList>
    </citation>
    <scope>NUCLEOTIDE SEQUENCE [LARGE SCALE GENOMIC DNA]</scope>
    <source>
        <strain evidence="2 3">AZ78</strain>
    </source>
</reference>
<dbReference type="OrthoDB" id="9803673at2"/>
<feature type="transmembrane region" description="Helical" evidence="1">
    <location>
        <begin position="71"/>
        <end position="92"/>
    </location>
</feature>
<feature type="transmembrane region" description="Helical" evidence="1">
    <location>
        <begin position="112"/>
        <end position="130"/>
    </location>
</feature>
<comment type="caution">
    <text evidence="2">The sequence shown here is derived from an EMBL/GenBank/DDBJ whole genome shotgun (WGS) entry which is preliminary data.</text>
</comment>
<organism evidence="2 3">
    <name type="scientific">Lysobacter capsici AZ78</name>
    <dbReference type="NCBI Taxonomy" id="1444315"/>
    <lineage>
        <taxon>Bacteria</taxon>
        <taxon>Pseudomonadati</taxon>
        <taxon>Pseudomonadota</taxon>
        <taxon>Gammaproteobacteria</taxon>
        <taxon>Lysobacterales</taxon>
        <taxon>Lysobacteraceae</taxon>
        <taxon>Lysobacter</taxon>
    </lineage>
</organism>
<sequence>MEQFLHIRVLLGIVLGLAITTLLKGLARFVQHPGRERVFWVHIGWAISMFTLLAHFWWWEFRLVHLTQWSFVSFAFLIVYVVVLFLLCTLLFPDDIGDYEGWQDYFLSRRGWFFGIMALVYVIDFGDTLIKGREYFDAFGIEYPLRNLAYVVMCLIAMRTRSLRFHRTFVIVSLLYQLSWIYRLYDFVE</sequence>
<protein>
    <submittedName>
        <fullName evidence="2">Membrane protein</fullName>
    </submittedName>
</protein>
<keyword evidence="3" id="KW-1185">Reference proteome</keyword>
<dbReference type="Proteomes" id="UP000023435">
    <property type="component" value="Unassembled WGS sequence"/>
</dbReference>
<proteinExistence type="predicted"/>
<evidence type="ECO:0000256" key="1">
    <source>
        <dbReference type="SAM" id="Phobius"/>
    </source>
</evidence>
<name>A0A108UDC6_9GAMM</name>
<keyword evidence="1" id="KW-0812">Transmembrane</keyword>
<evidence type="ECO:0000313" key="2">
    <source>
        <dbReference type="EMBL" id="KWS07164.1"/>
    </source>
</evidence>
<gene>
    <name evidence="2" type="ORF">AZ78_4725</name>
</gene>
<accession>A0A108UDC6</accession>
<keyword evidence="1" id="KW-0472">Membrane</keyword>
<dbReference type="AlphaFoldDB" id="A0A108UDC6"/>
<dbReference type="EMBL" id="JAJA02000001">
    <property type="protein sequence ID" value="KWS07164.1"/>
    <property type="molecule type" value="Genomic_DNA"/>
</dbReference>
<keyword evidence="1" id="KW-1133">Transmembrane helix</keyword>
<feature type="transmembrane region" description="Helical" evidence="1">
    <location>
        <begin position="7"/>
        <end position="27"/>
    </location>
</feature>
<dbReference type="RefSeq" id="WP_036110613.1">
    <property type="nucleotide sequence ID" value="NZ_JAJA02000001.1"/>
</dbReference>
<evidence type="ECO:0000313" key="3">
    <source>
        <dbReference type="Proteomes" id="UP000023435"/>
    </source>
</evidence>
<feature type="transmembrane region" description="Helical" evidence="1">
    <location>
        <begin position="39"/>
        <end position="59"/>
    </location>
</feature>